<keyword evidence="1" id="KW-1133">Transmembrane helix</keyword>
<name>A0A7J7IVJ3_BUGNE</name>
<evidence type="ECO:0000313" key="2">
    <source>
        <dbReference type="EMBL" id="KAF6017835.1"/>
    </source>
</evidence>
<dbReference type="Proteomes" id="UP000593567">
    <property type="component" value="Unassembled WGS sequence"/>
</dbReference>
<sequence>MGMNGLAAIFCGMLPGVAGIVVMLVTQCSVGTTVYSLQPLAVEELVGSKNLQKALTKTFVFQGVSSIITSFGVGGVVELTGRWSHVFFFIGGFLLTASLLMSTAALIVYRQQRNSGKT</sequence>
<proteinExistence type="predicted"/>
<feature type="transmembrane region" description="Helical" evidence="1">
    <location>
        <begin position="59"/>
        <end position="77"/>
    </location>
</feature>
<gene>
    <name evidence="2" type="ORF">EB796_023879</name>
</gene>
<organism evidence="2 3">
    <name type="scientific">Bugula neritina</name>
    <name type="common">Brown bryozoan</name>
    <name type="synonym">Sertularia neritina</name>
    <dbReference type="NCBI Taxonomy" id="10212"/>
    <lineage>
        <taxon>Eukaryota</taxon>
        <taxon>Metazoa</taxon>
        <taxon>Spiralia</taxon>
        <taxon>Lophotrochozoa</taxon>
        <taxon>Bryozoa</taxon>
        <taxon>Gymnolaemata</taxon>
        <taxon>Cheilostomatida</taxon>
        <taxon>Flustrina</taxon>
        <taxon>Buguloidea</taxon>
        <taxon>Bugulidae</taxon>
        <taxon>Bugula</taxon>
    </lineage>
</organism>
<reference evidence="2" key="1">
    <citation type="submission" date="2020-06" db="EMBL/GenBank/DDBJ databases">
        <title>Draft genome of Bugula neritina, a colonial animal packing powerful symbionts and potential medicines.</title>
        <authorList>
            <person name="Rayko M."/>
        </authorList>
    </citation>
    <scope>NUCLEOTIDE SEQUENCE [LARGE SCALE GENOMIC DNA]</scope>
    <source>
        <strain evidence="2">Kwan_BN1</strain>
    </source>
</reference>
<protein>
    <submittedName>
        <fullName evidence="2">Uncharacterized protein</fullName>
    </submittedName>
</protein>
<keyword evidence="3" id="KW-1185">Reference proteome</keyword>
<accession>A0A7J7IVJ3</accession>
<dbReference type="AlphaFoldDB" id="A0A7J7IVJ3"/>
<keyword evidence="1" id="KW-0472">Membrane</keyword>
<comment type="caution">
    <text evidence="2">The sequence shown here is derived from an EMBL/GenBank/DDBJ whole genome shotgun (WGS) entry which is preliminary data.</text>
</comment>
<dbReference type="InterPro" id="IPR036259">
    <property type="entry name" value="MFS_trans_sf"/>
</dbReference>
<dbReference type="SUPFAM" id="SSF103473">
    <property type="entry name" value="MFS general substrate transporter"/>
    <property type="match status" value="1"/>
</dbReference>
<dbReference type="EMBL" id="VXIV02003358">
    <property type="protein sequence ID" value="KAF6017835.1"/>
    <property type="molecule type" value="Genomic_DNA"/>
</dbReference>
<evidence type="ECO:0000256" key="1">
    <source>
        <dbReference type="SAM" id="Phobius"/>
    </source>
</evidence>
<evidence type="ECO:0000313" key="3">
    <source>
        <dbReference type="Proteomes" id="UP000593567"/>
    </source>
</evidence>
<keyword evidence="1" id="KW-0812">Transmembrane</keyword>
<feature type="transmembrane region" description="Helical" evidence="1">
    <location>
        <begin position="6"/>
        <end position="26"/>
    </location>
</feature>
<feature type="transmembrane region" description="Helical" evidence="1">
    <location>
        <begin position="83"/>
        <end position="109"/>
    </location>
</feature>